<dbReference type="InterPro" id="IPR040607">
    <property type="entry name" value="ALP_N"/>
</dbReference>
<name>A0A1D3TZE6_9FIRM</name>
<evidence type="ECO:0000313" key="3">
    <source>
        <dbReference type="EMBL" id="SCP99932.1"/>
    </source>
</evidence>
<reference evidence="3 4" key="1">
    <citation type="submission" date="2016-09" db="EMBL/GenBank/DDBJ databases">
        <authorList>
            <person name="Capua I."/>
            <person name="De Benedictis P."/>
            <person name="Joannis T."/>
            <person name="Lombin L.H."/>
            <person name="Cattoli G."/>
        </authorList>
    </citation>
    <scope>NUCLEOTIDE SEQUENCE [LARGE SCALE GENOMIC DNA]</scope>
    <source>
        <strain evidence="3 4">GluBS11</strain>
    </source>
</reference>
<dbReference type="InterPro" id="IPR049067">
    <property type="entry name" value="MreB-like_C"/>
</dbReference>
<dbReference type="Proteomes" id="UP000199315">
    <property type="component" value="Unassembled WGS sequence"/>
</dbReference>
<evidence type="ECO:0000313" key="4">
    <source>
        <dbReference type="Proteomes" id="UP000199315"/>
    </source>
</evidence>
<dbReference type="SUPFAM" id="SSF53067">
    <property type="entry name" value="Actin-like ATPase domain"/>
    <property type="match status" value="2"/>
</dbReference>
<dbReference type="InterPro" id="IPR043129">
    <property type="entry name" value="ATPase_NBD"/>
</dbReference>
<evidence type="ECO:0000259" key="1">
    <source>
        <dbReference type="Pfam" id="PF17989"/>
    </source>
</evidence>
<dbReference type="EMBL" id="FMKA01000074">
    <property type="protein sequence ID" value="SCP99932.1"/>
    <property type="molecule type" value="Genomic_DNA"/>
</dbReference>
<organism evidence="3 4">
    <name type="scientific">Anaerobium acetethylicum</name>
    <dbReference type="NCBI Taxonomy" id="1619234"/>
    <lineage>
        <taxon>Bacteria</taxon>
        <taxon>Bacillati</taxon>
        <taxon>Bacillota</taxon>
        <taxon>Clostridia</taxon>
        <taxon>Lachnospirales</taxon>
        <taxon>Lachnospiraceae</taxon>
        <taxon>Anaerobium</taxon>
    </lineage>
</organism>
<keyword evidence="4" id="KW-1185">Reference proteome</keyword>
<dbReference type="Gene3D" id="3.30.420.40">
    <property type="match status" value="2"/>
</dbReference>
<dbReference type="AlphaFoldDB" id="A0A1D3TZE6"/>
<dbReference type="CDD" id="cd10227">
    <property type="entry name" value="ASKHA_NBD_ParM-like"/>
    <property type="match status" value="1"/>
</dbReference>
<evidence type="ECO:0000259" key="2">
    <source>
        <dbReference type="Pfam" id="PF21522"/>
    </source>
</evidence>
<dbReference type="Pfam" id="PF21522">
    <property type="entry name" value="MreB-like_C"/>
    <property type="match status" value="1"/>
</dbReference>
<dbReference type="RefSeq" id="WP_207648925.1">
    <property type="nucleotide sequence ID" value="NZ_FMKA01000074.1"/>
</dbReference>
<gene>
    <name evidence="3" type="ORF">SAMN05421730_10743</name>
</gene>
<proteinExistence type="predicted"/>
<feature type="domain" description="Actin homologue MreB-like C-terminal" evidence="2">
    <location>
        <begin position="158"/>
        <end position="269"/>
    </location>
</feature>
<dbReference type="Pfam" id="PF17989">
    <property type="entry name" value="ALP_N"/>
    <property type="match status" value="1"/>
</dbReference>
<protein>
    <submittedName>
        <fullName evidence="3">Plasmid segregation protein ParM</fullName>
    </submittedName>
</protein>
<sequence length="312" mass="35082">MEDNHIEVIGVDHGWANCKTIGSVFISGVKEISTEPALYDNVLEYEDKYYKIGGERLEVKETKVTDENYYLLTLAAIAKELNRRGMRNANIFLAAGLPLTKFGKEKPDFINYLFKNKQATFRFEKETYRITIVKVAVFPQCYAAMADKMPKTNRKQIVVDIGSWTIDIMPIKNCLPDESLCDTIDEGLITCIGNINNQCVRQLSGKIDESDIIQIMMDGKSDLDMAYQKIVTKEIEEFAEGIYKKLIAHGYNLNTTPITFVGGGATVMKLFGSRKQSNINYLEDIKANAKGYEFLAKVFLNSKRGGGLNGKS</sequence>
<accession>A0A1D3TZE6</accession>
<dbReference type="STRING" id="1619234.SAMN05421730_10743"/>
<feature type="domain" description="Actin-like protein N-terminal" evidence="1">
    <location>
        <begin position="14"/>
        <end position="142"/>
    </location>
</feature>